<organism evidence="1 2">
    <name type="scientific">Pedobacter yulinensis</name>
    <dbReference type="NCBI Taxonomy" id="2126353"/>
    <lineage>
        <taxon>Bacteria</taxon>
        <taxon>Pseudomonadati</taxon>
        <taxon>Bacteroidota</taxon>
        <taxon>Sphingobacteriia</taxon>
        <taxon>Sphingobacteriales</taxon>
        <taxon>Sphingobacteriaceae</taxon>
        <taxon>Pedobacter</taxon>
    </lineage>
</organism>
<dbReference type="AlphaFoldDB" id="A0A2T3HMS8"/>
<dbReference type="Proteomes" id="UP000240912">
    <property type="component" value="Unassembled WGS sequence"/>
</dbReference>
<dbReference type="OrthoDB" id="646864at2"/>
<accession>A0A2T3HMS8</accession>
<evidence type="ECO:0000313" key="2">
    <source>
        <dbReference type="Proteomes" id="UP000240912"/>
    </source>
</evidence>
<proteinExistence type="predicted"/>
<protein>
    <recommendedName>
        <fullName evidence="3">DUF5018 domain-containing protein</fullName>
    </recommendedName>
</protein>
<comment type="caution">
    <text evidence="1">The sequence shown here is derived from an EMBL/GenBank/DDBJ whole genome shotgun (WGS) entry which is preliminary data.</text>
</comment>
<dbReference type="PROSITE" id="PS51257">
    <property type="entry name" value="PROKAR_LIPOPROTEIN"/>
    <property type="match status" value="1"/>
</dbReference>
<name>A0A2T3HMS8_9SPHI</name>
<reference evidence="1 2" key="1">
    <citation type="submission" date="2018-03" db="EMBL/GenBank/DDBJ databases">
        <authorList>
            <person name="Keele B.F."/>
        </authorList>
    </citation>
    <scope>NUCLEOTIDE SEQUENCE [LARGE SCALE GENOMIC DNA]</scope>
    <source>
        <strain evidence="1 2">YL28-9</strain>
    </source>
</reference>
<dbReference type="EMBL" id="PYLS01000005">
    <property type="protein sequence ID" value="PST83758.1"/>
    <property type="molecule type" value="Genomic_DNA"/>
</dbReference>
<dbReference type="Gene3D" id="2.60.40.2340">
    <property type="match status" value="1"/>
</dbReference>
<keyword evidence="2" id="KW-1185">Reference proteome</keyword>
<evidence type="ECO:0000313" key="1">
    <source>
        <dbReference type="EMBL" id="PST83758.1"/>
    </source>
</evidence>
<gene>
    <name evidence="1" type="ORF">C7T94_08745</name>
</gene>
<evidence type="ECO:0008006" key="3">
    <source>
        <dbReference type="Google" id="ProtNLM"/>
    </source>
</evidence>
<sequence length="305" mass="33044">MLKNIWILLLVLGTAACQKDPYKDVESNEKSIEAFTLGNGLVQIGPAEINRSAGTVTVKVLMQGNTDLSNVRPSIQSSYKASISPASGEPVNFTANGNKTRYTVRAESGQQREWTVEVIPFTETILGTYAVTDLVVYGGTGPEYNGAAVLKMTDKPWIWPAADGPAAELDNQLTFTFGGVTAEGNTFGTISNTAGADGKYANFLFTGTPQTDVNNFYRTIPKGEGKWTRNYVTNTVTFTFSDGKTATGKFVGAGTTDLGNGAKKTVVNQAFEFTLNGTDDWGNIYSDLDKFVKKPRTYWIDVKKN</sequence>